<dbReference type="Ensembl" id="ENSPKIT00000020787.1">
    <property type="protein sequence ID" value="ENSPKIP00000039774.1"/>
    <property type="gene ID" value="ENSPKIG00000017005.1"/>
</dbReference>
<dbReference type="Proteomes" id="UP000261540">
    <property type="component" value="Unplaced"/>
</dbReference>
<evidence type="ECO:0000256" key="1">
    <source>
        <dbReference type="ARBA" id="ARBA00022723"/>
    </source>
</evidence>
<proteinExistence type="predicted"/>
<evidence type="ECO:0000259" key="6">
    <source>
        <dbReference type="PROSITE" id="PS51265"/>
    </source>
</evidence>
<keyword evidence="3" id="KW-0862">Zinc</keyword>
<dbReference type="Gene3D" id="6.10.250.3410">
    <property type="entry name" value="DBF zinc finger"/>
    <property type="match status" value="1"/>
</dbReference>
<keyword evidence="8" id="KW-1185">Reference proteome</keyword>
<evidence type="ECO:0000256" key="5">
    <source>
        <dbReference type="SAM" id="MobiDB-lite"/>
    </source>
</evidence>
<feature type="compositionally biased region" description="Basic and acidic residues" evidence="5">
    <location>
        <begin position="656"/>
        <end position="667"/>
    </location>
</feature>
<dbReference type="PANTHER" id="PTHR21639">
    <property type="entry name" value="DBF4-TYPE ZINC FINGER-CONTAINING PROTEIN 2"/>
    <property type="match status" value="1"/>
</dbReference>
<feature type="region of interest" description="Disordered" evidence="5">
    <location>
        <begin position="127"/>
        <end position="177"/>
    </location>
</feature>
<evidence type="ECO:0000256" key="3">
    <source>
        <dbReference type="ARBA" id="ARBA00022833"/>
    </source>
</evidence>
<name>A0A3B3TAH5_9TELE</name>
<dbReference type="GO" id="GO:0071514">
    <property type="term" value="P:genomic imprinting"/>
    <property type="evidence" value="ECO:0007669"/>
    <property type="project" value="TreeGrafter"/>
</dbReference>
<feature type="compositionally biased region" description="Basic residues" evidence="5">
    <location>
        <begin position="159"/>
        <end position="177"/>
    </location>
</feature>
<dbReference type="GeneTree" id="ENSGT00440000037606"/>
<dbReference type="GO" id="GO:0008270">
    <property type="term" value="F:zinc ion binding"/>
    <property type="evidence" value="ECO:0007669"/>
    <property type="project" value="UniProtKB-KW"/>
</dbReference>
<dbReference type="InterPro" id="IPR038545">
    <property type="entry name" value="Znf_DBF_sf"/>
</dbReference>
<feature type="region of interest" description="Disordered" evidence="5">
    <location>
        <begin position="197"/>
        <end position="261"/>
    </location>
</feature>
<reference evidence="7" key="2">
    <citation type="submission" date="2025-09" db="UniProtKB">
        <authorList>
            <consortium name="Ensembl"/>
        </authorList>
    </citation>
    <scope>IDENTIFICATION</scope>
</reference>
<feature type="domain" description="DBF4-type" evidence="6">
    <location>
        <begin position="9"/>
        <end position="58"/>
    </location>
</feature>
<evidence type="ECO:0000313" key="7">
    <source>
        <dbReference type="Ensembl" id="ENSPKIP00000039774.1"/>
    </source>
</evidence>
<keyword evidence="2 4" id="KW-0863">Zinc-finger</keyword>
<evidence type="ECO:0000313" key="8">
    <source>
        <dbReference type="Proteomes" id="UP000261540"/>
    </source>
</evidence>
<evidence type="ECO:0000256" key="2">
    <source>
        <dbReference type="ARBA" id="ARBA00022771"/>
    </source>
</evidence>
<dbReference type="PROSITE" id="PS51265">
    <property type="entry name" value="ZF_DBF4"/>
    <property type="match status" value="1"/>
</dbReference>
<feature type="compositionally biased region" description="Basic and acidic residues" evidence="5">
    <location>
        <begin position="127"/>
        <end position="138"/>
    </location>
</feature>
<protein>
    <recommendedName>
        <fullName evidence="6">DBF4-type domain-containing protein</fullName>
    </recommendedName>
</protein>
<reference evidence="7" key="1">
    <citation type="submission" date="2025-08" db="UniProtKB">
        <authorList>
            <consortium name="Ensembl"/>
        </authorList>
    </citation>
    <scope>IDENTIFICATION</scope>
</reference>
<accession>A0A3B3TAH5</accession>
<feature type="compositionally biased region" description="Basic residues" evidence="5">
    <location>
        <begin position="208"/>
        <end position="221"/>
    </location>
</feature>
<feature type="region of interest" description="Disordered" evidence="5">
    <location>
        <begin position="655"/>
        <end position="684"/>
    </location>
</feature>
<dbReference type="InterPro" id="IPR006572">
    <property type="entry name" value="Znf_DBF"/>
</dbReference>
<dbReference type="Pfam" id="PF07535">
    <property type="entry name" value="zf-DBF"/>
    <property type="match status" value="1"/>
</dbReference>
<keyword evidence="1" id="KW-0479">Metal-binding</keyword>
<sequence>QPVPGPSGVPQRQGFCGLCQVIYDNVEQHILSSRHREVVRGSRTCVPIGSLMERFLQDVIQHHPDHYNPTHADLPSLNCPLVPREELSDLCCVLEDDGDTVGTREEMLSTDDNSCHFLFVEDTGDFREKGSQDTRSDVATDTLVASRTSRSSDGDKKKLGQNRKPVSKHSPIKGFLHRTSFRQVPAPVCAHSAQVPTVSQPVNLPGPLHRKAHRKTDRRRNKNDSASSSSPAPRASKSRLDPPQKLEARRPAVGPSVQPSLQGISRVQAPLSDHSETVENVIEAVIQKYCYGFSDNEHQGEKDSFHLSLGSITNPDFSDSGTSLEWDVPAQTVSEVAKPDVKDLGYLMEVHINLEDQKYKSQLDNALNLLPEEEKSSKVGSGGMREETDGEVLPALPHVPQSFVGKTWSQVMYEDDLKIEAMVREFREGRFRCYFESESHAKYRKGSNKQKSKEGPLAEDVRASGDIIPLMDHPEDDAFCDKGFQKKAGRRTWRLASRCQVVKVSHSTQTTTLSGPVVKSRILEKSAMSTTGCEVPQNLSIERTPDMKTRLCALKLPESYSKIMSPLQPKTVVYVLSSPDSGPGPLKPLTIRKVGRKRKSSESETALKYKYKKTPLKYYDPLTNRILKTPPKGMVIGKPKMLPHVRQLFRSLSPDINKEKQSVEQKEPQSSSKCRGSSMPDFCASTSGSCLESIGASELGSSVSSRRALFSRSSLSGSGRFLPRA</sequence>
<feature type="compositionally biased region" description="Basic and acidic residues" evidence="5">
    <location>
        <begin position="238"/>
        <end position="250"/>
    </location>
</feature>
<dbReference type="InterPro" id="IPR038890">
    <property type="entry name" value="ZDBF2"/>
</dbReference>
<evidence type="ECO:0000256" key="4">
    <source>
        <dbReference type="PROSITE-ProRule" id="PRU00600"/>
    </source>
</evidence>
<feature type="compositionally biased region" description="Polar residues" evidence="5">
    <location>
        <begin position="139"/>
        <end position="149"/>
    </location>
</feature>
<feature type="compositionally biased region" description="Low complexity" evidence="5">
    <location>
        <begin position="224"/>
        <end position="235"/>
    </location>
</feature>
<dbReference type="PANTHER" id="PTHR21639:SF5">
    <property type="entry name" value="DBF4-TYPE ZINC FINGER-CONTAINING PROTEIN 2"/>
    <property type="match status" value="1"/>
</dbReference>
<dbReference type="GO" id="GO:0003676">
    <property type="term" value="F:nucleic acid binding"/>
    <property type="evidence" value="ECO:0007669"/>
    <property type="project" value="InterPro"/>
</dbReference>
<dbReference type="AlphaFoldDB" id="A0A3B3TAH5"/>
<organism evidence="7 8">
    <name type="scientific">Paramormyrops kingsleyae</name>
    <dbReference type="NCBI Taxonomy" id="1676925"/>
    <lineage>
        <taxon>Eukaryota</taxon>
        <taxon>Metazoa</taxon>
        <taxon>Chordata</taxon>
        <taxon>Craniata</taxon>
        <taxon>Vertebrata</taxon>
        <taxon>Euteleostomi</taxon>
        <taxon>Actinopterygii</taxon>
        <taxon>Neopterygii</taxon>
        <taxon>Teleostei</taxon>
        <taxon>Osteoglossocephala</taxon>
        <taxon>Osteoglossomorpha</taxon>
        <taxon>Osteoglossiformes</taxon>
        <taxon>Mormyridae</taxon>
        <taxon>Paramormyrops</taxon>
    </lineage>
</organism>